<keyword evidence="8 11" id="KW-0472">Membrane</keyword>
<dbReference type="RefSeq" id="WP_067380314.1">
    <property type="nucleotide sequence ID" value="NZ_CP015839.1"/>
</dbReference>
<evidence type="ECO:0000256" key="10">
    <source>
        <dbReference type="ARBA" id="ARBA00025753"/>
    </source>
</evidence>
<evidence type="ECO:0000313" key="13">
    <source>
        <dbReference type="EMBL" id="ANG62387.1"/>
    </source>
</evidence>
<protein>
    <submittedName>
        <fullName evidence="13">Sodium:proton antiporter</fullName>
    </submittedName>
</protein>
<evidence type="ECO:0000313" key="14">
    <source>
        <dbReference type="Proteomes" id="UP000078070"/>
    </source>
</evidence>
<evidence type="ECO:0000256" key="11">
    <source>
        <dbReference type="SAM" id="Phobius"/>
    </source>
</evidence>
<evidence type="ECO:0000256" key="8">
    <source>
        <dbReference type="ARBA" id="ARBA00023136"/>
    </source>
</evidence>
<reference evidence="14" key="1">
    <citation type="submission" date="2016-05" db="EMBL/GenBank/DDBJ databases">
        <authorList>
            <person name="Baek K."/>
            <person name="Yang S.-J."/>
        </authorList>
    </citation>
    <scope>NUCLEOTIDE SEQUENCE [LARGE SCALE GENOMIC DNA]</scope>
    <source>
        <strain evidence="14">ST58-10</strain>
    </source>
</reference>
<organism evidence="13 14">
    <name type="scientific">Marinobacterium aestuarii</name>
    <dbReference type="NCBI Taxonomy" id="1821621"/>
    <lineage>
        <taxon>Bacteria</taxon>
        <taxon>Pseudomonadati</taxon>
        <taxon>Pseudomonadota</taxon>
        <taxon>Gammaproteobacteria</taxon>
        <taxon>Oceanospirillales</taxon>
        <taxon>Oceanospirillaceae</taxon>
        <taxon>Marinobacterium</taxon>
    </lineage>
</organism>
<feature type="transmembrane region" description="Helical" evidence="11">
    <location>
        <begin position="223"/>
        <end position="241"/>
    </location>
</feature>
<keyword evidence="9" id="KW-0739">Sodium transport</keyword>
<dbReference type="InterPro" id="IPR045016">
    <property type="entry name" value="NhaD-like"/>
</dbReference>
<evidence type="ECO:0000256" key="3">
    <source>
        <dbReference type="ARBA" id="ARBA00022449"/>
    </source>
</evidence>
<keyword evidence="2" id="KW-0813">Transport</keyword>
<feature type="transmembrane region" description="Helical" evidence="11">
    <location>
        <begin position="285"/>
        <end position="305"/>
    </location>
</feature>
<reference evidence="13 14" key="2">
    <citation type="journal article" date="2018" name="Int. J. Syst. Evol. Microbiol.">
        <title>Marinobacterium aestuarii sp. nov., a benzene-degrading marine bacterium isolated from estuary sediment.</title>
        <authorList>
            <person name="Bae S.S."/>
            <person name="Jung J."/>
            <person name="Chung D."/>
            <person name="Baek K."/>
        </authorList>
    </citation>
    <scope>NUCLEOTIDE SEQUENCE [LARGE SCALE GENOMIC DNA]</scope>
    <source>
        <strain evidence="13 14">ST58-10</strain>
    </source>
</reference>
<dbReference type="GO" id="GO:0015297">
    <property type="term" value="F:antiporter activity"/>
    <property type="evidence" value="ECO:0007669"/>
    <property type="project" value="UniProtKB-KW"/>
</dbReference>
<proteinExistence type="inferred from homology"/>
<evidence type="ECO:0000256" key="2">
    <source>
        <dbReference type="ARBA" id="ARBA00022448"/>
    </source>
</evidence>
<comment type="subcellular location">
    <subcellularLocation>
        <location evidence="1">Membrane</location>
        <topology evidence="1">Multi-pass membrane protein</topology>
    </subcellularLocation>
</comment>
<dbReference type="EMBL" id="CP015839">
    <property type="protein sequence ID" value="ANG62387.1"/>
    <property type="molecule type" value="Genomic_DNA"/>
</dbReference>
<accession>A0A1A9EX05</accession>
<feature type="transmembrane region" description="Helical" evidence="11">
    <location>
        <begin position="104"/>
        <end position="130"/>
    </location>
</feature>
<evidence type="ECO:0000256" key="1">
    <source>
        <dbReference type="ARBA" id="ARBA00004141"/>
    </source>
</evidence>
<keyword evidence="7" id="KW-0406">Ion transport</keyword>
<evidence type="ECO:0000256" key="6">
    <source>
        <dbReference type="ARBA" id="ARBA00023053"/>
    </source>
</evidence>
<keyword evidence="3" id="KW-0050">Antiport</keyword>
<sequence length="414" mass="45007">MHWILLCLIVLAFVLIVAEDFVHINKAKSSLFLGTLVWLLAFIFPEPGVDAATIQAQLNENLLDIATLWLFLMAAMTFVAYLNQQGLITQMVYRILPARIGQRQLMLLMALLALAFSSLADNITASLIMLSLLSSLKLKTETVLKFAALLVFAVNSGGVSLITGDVTTLMIFLAGKVSISNLFMLIPAAILGVIVLLLTMLGGTTGELDIPHFRRPIGGRDKVIALLFVLTIGSTLFMSVYFSVPPVLSFLFGLSVMFLMYQFLNRNTPSSQSVLEYIREIEFDTLLFFLGVLLLVGMLKELSVLEQLPALYQVMPVYAANYVVGLLSALVDNVPLTAAILKSGIDMDRADWMGLTYATGVGGSLLIIGSAAGVIAMSKIEALSFATYLRFLPRLLLAYSVGYVAVLAIADAML</sequence>
<keyword evidence="4 11" id="KW-0812">Transmembrane</keyword>
<evidence type="ECO:0000256" key="5">
    <source>
        <dbReference type="ARBA" id="ARBA00022989"/>
    </source>
</evidence>
<dbReference type="GO" id="GO:0006814">
    <property type="term" value="P:sodium ion transport"/>
    <property type="evidence" value="ECO:0007669"/>
    <property type="project" value="UniProtKB-KW"/>
</dbReference>
<evidence type="ECO:0000256" key="9">
    <source>
        <dbReference type="ARBA" id="ARBA00023201"/>
    </source>
</evidence>
<dbReference type="Proteomes" id="UP000078070">
    <property type="component" value="Chromosome"/>
</dbReference>
<dbReference type="InterPro" id="IPR004680">
    <property type="entry name" value="Cit_transptr-like_dom"/>
</dbReference>
<dbReference type="AlphaFoldDB" id="A0A1A9EX05"/>
<dbReference type="PANTHER" id="PTHR43269:SF2">
    <property type="entry name" value="SODIUM_PROTON ANTIPORTER 1-RELATED"/>
    <property type="match status" value="1"/>
</dbReference>
<feature type="transmembrane region" description="Helical" evidence="11">
    <location>
        <begin position="353"/>
        <end position="376"/>
    </location>
</feature>
<feature type="transmembrane region" description="Helical" evidence="11">
    <location>
        <begin position="182"/>
        <end position="202"/>
    </location>
</feature>
<dbReference type="PANTHER" id="PTHR43269">
    <property type="entry name" value="SODIUM/PROTON ANTIPORTER 1-RELATED"/>
    <property type="match status" value="1"/>
</dbReference>
<dbReference type="NCBIfam" id="NF038006">
    <property type="entry name" value="NhaD_1"/>
    <property type="match status" value="2"/>
</dbReference>
<comment type="similarity">
    <text evidence="10">Belongs to the NhaD Na(+)/H(+) (TC 2.A.62) antiporter family.</text>
</comment>
<feature type="transmembrane region" description="Helical" evidence="11">
    <location>
        <begin position="396"/>
        <end position="413"/>
    </location>
</feature>
<keyword evidence="14" id="KW-1185">Reference proteome</keyword>
<evidence type="ECO:0000256" key="4">
    <source>
        <dbReference type="ARBA" id="ARBA00022692"/>
    </source>
</evidence>
<feature type="transmembrane region" description="Helical" evidence="11">
    <location>
        <begin position="247"/>
        <end position="264"/>
    </location>
</feature>
<dbReference type="OrthoDB" id="9772058at2"/>
<feature type="transmembrane region" description="Helical" evidence="11">
    <location>
        <begin position="65"/>
        <end position="84"/>
    </location>
</feature>
<gene>
    <name evidence="13" type="ORF">A8C75_07720</name>
</gene>
<keyword evidence="5 11" id="KW-1133">Transmembrane helix</keyword>
<evidence type="ECO:0000259" key="12">
    <source>
        <dbReference type="Pfam" id="PF03600"/>
    </source>
</evidence>
<evidence type="ECO:0000256" key="7">
    <source>
        <dbReference type="ARBA" id="ARBA00023065"/>
    </source>
</evidence>
<feature type="transmembrane region" description="Helical" evidence="11">
    <location>
        <begin position="317"/>
        <end position="341"/>
    </location>
</feature>
<dbReference type="STRING" id="1821621.A8C75_07720"/>
<dbReference type="Pfam" id="PF03600">
    <property type="entry name" value="CitMHS"/>
    <property type="match status" value="1"/>
</dbReference>
<keyword evidence="6" id="KW-0915">Sodium</keyword>
<dbReference type="KEGG" id="mars:A8C75_07720"/>
<name>A0A1A9EX05_9GAMM</name>
<dbReference type="GO" id="GO:0016020">
    <property type="term" value="C:membrane"/>
    <property type="evidence" value="ECO:0007669"/>
    <property type="project" value="UniProtKB-SubCell"/>
</dbReference>
<feature type="domain" description="Citrate transporter-like" evidence="12">
    <location>
        <begin position="13"/>
        <end position="357"/>
    </location>
</feature>